<name>A0A386KFH3_9CAUD</name>
<protein>
    <submittedName>
        <fullName evidence="1">Uncharacterized protein</fullName>
    </submittedName>
</protein>
<keyword evidence="2" id="KW-1185">Reference proteome</keyword>
<dbReference type="KEGG" id="vg:55005308"/>
<dbReference type="EMBL" id="MH779504">
    <property type="protein sequence ID" value="AYD83934.1"/>
    <property type="molecule type" value="Genomic_DNA"/>
</dbReference>
<evidence type="ECO:0000313" key="1">
    <source>
        <dbReference type="EMBL" id="AYD83934.1"/>
    </source>
</evidence>
<organism evidence="1 2">
    <name type="scientific">Gordonia phage Getalong</name>
    <dbReference type="NCBI Taxonomy" id="2315531"/>
    <lineage>
        <taxon>Viruses</taxon>
        <taxon>Duplodnaviria</taxon>
        <taxon>Heunggongvirae</taxon>
        <taxon>Uroviricota</taxon>
        <taxon>Caudoviricetes</taxon>
        <taxon>Langleyhallvirinae</taxon>
        <taxon>Getalongvirus</taxon>
        <taxon>Getalongvirus getalong</taxon>
    </lineage>
</organism>
<reference evidence="1 2" key="1">
    <citation type="submission" date="2018-08" db="EMBL/GenBank/DDBJ databases">
        <authorList>
            <person name="King R.A."/>
            <person name="Ngong N.B."/>
            <person name="Xu E.M."/>
            <person name="Austin H.D."/>
            <person name="Shervin T.J."/>
            <person name="Anderson J.K."/>
            <person name="Watkins T.N."/>
            <person name="Gaffney B.L."/>
            <person name="Staples A.K."/>
            <person name="Rinehart C.A."/>
            <person name="Rowland N.S."/>
            <person name="Garlena R.A."/>
            <person name="Russell D.A."/>
            <person name="Pope W.H."/>
            <person name="Jacobs-Sera D."/>
            <person name="Hendrix R.W."/>
            <person name="Hatfull G.F."/>
        </authorList>
    </citation>
    <scope>NUCLEOTIDE SEQUENCE [LARGE SCALE GENOMIC DNA]</scope>
</reference>
<sequence length="89" mass="10035">MSTSNDAIKALTDPRDWDDEIEAPFRWRMPDSARGFTVEVDEDGDVFFSLGCVWTTQPAHSLLADEARWLRDVWPALLMTVDAYTGGAQ</sequence>
<gene>
    <name evidence="1" type="primary">74</name>
    <name evidence="1" type="ORF">SEA_GETALONG_74</name>
</gene>
<dbReference type="GeneID" id="55005308"/>
<evidence type="ECO:0000313" key="2">
    <source>
        <dbReference type="Proteomes" id="UP000278586"/>
    </source>
</evidence>
<dbReference type="RefSeq" id="YP_009814187.1">
    <property type="nucleotide sequence ID" value="NC_048083.1"/>
</dbReference>
<accession>A0A386KFH3</accession>
<proteinExistence type="predicted"/>
<dbReference type="Proteomes" id="UP000278586">
    <property type="component" value="Segment"/>
</dbReference>